<name>A0A059AB63_EUCGR</name>
<dbReference type="EMBL" id="KK198762">
    <property type="protein sequence ID" value="KCW51342.1"/>
    <property type="molecule type" value="Genomic_DNA"/>
</dbReference>
<organism evidence="2">
    <name type="scientific">Eucalyptus grandis</name>
    <name type="common">Flooded gum</name>
    <dbReference type="NCBI Taxonomy" id="71139"/>
    <lineage>
        <taxon>Eukaryota</taxon>
        <taxon>Viridiplantae</taxon>
        <taxon>Streptophyta</taxon>
        <taxon>Embryophyta</taxon>
        <taxon>Tracheophyta</taxon>
        <taxon>Spermatophyta</taxon>
        <taxon>Magnoliopsida</taxon>
        <taxon>eudicotyledons</taxon>
        <taxon>Gunneridae</taxon>
        <taxon>Pentapetalae</taxon>
        <taxon>rosids</taxon>
        <taxon>malvids</taxon>
        <taxon>Myrtales</taxon>
        <taxon>Myrtaceae</taxon>
        <taxon>Myrtoideae</taxon>
        <taxon>Eucalypteae</taxon>
        <taxon>Eucalyptus</taxon>
    </lineage>
</organism>
<gene>
    <name evidence="2" type="ORF">EUGRSUZ_J00893</name>
</gene>
<dbReference type="Gramene" id="KCW51342">
    <property type="protein sequence ID" value="KCW51342"/>
    <property type="gene ID" value="EUGRSUZ_J00893"/>
</dbReference>
<reference evidence="2" key="1">
    <citation type="submission" date="2013-07" db="EMBL/GenBank/DDBJ databases">
        <title>The genome of Eucalyptus grandis.</title>
        <authorList>
            <person name="Schmutz J."/>
            <person name="Hayes R."/>
            <person name="Myburg A."/>
            <person name="Tuskan G."/>
            <person name="Grattapaglia D."/>
            <person name="Rokhsar D.S."/>
        </authorList>
    </citation>
    <scope>NUCLEOTIDE SEQUENCE</scope>
    <source>
        <tissue evidence="2">Leaf extractions</tissue>
    </source>
</reference>
<accession>A0A059AB63</accession>
<feature type="region of interest" description="Disordered" evidence="1">
    <location>
        <begin position="57"/>
        <end position="77"/>
    </location>
</feature>
<evidence type="ECO:0000256" key="1">
    <source>
        <dbReference type="SAM" id="MobiDB-lite"/>
    </source>
</evidence>
<dbReference type="InParanoid" id="A0A059AB63"/>
<proteinExistence type="predicted"/>
<protein>
    <submittedName>
        <fullName evidence="2">Uncharacterized protein</fullName>
    </submittedName>
</protein>
<sequence length="77" mass="9138">MQSTEYLEFSVICLIRTSLPFEISRISKQEGAKKPKETPQEISMSCEDNRLNLPYRGLKKPTKEKKRREYYHDPCEI</sequence>
<feature type="compositionally biased region" description="Basic residues" evidence="1">
    <location>
        <begin position="57"/>
        <end position="69"/>
    </location>
</feature>
<evidence type="ECO:0000313" key="2">
    <source>
        <dbReference type="EMBL" id="KCW51342.1"/>
    </source>
</evidence>
<dbReference type="AlphaFoldDB" id="A0A059AB63"/>